<dbReference type="AlphaFoldDB" id="A0A9D4N5Q2"/>
<organism evidence="1 2">
    <name type="scientific">Dreissena polymorpha</name>
    <name type="common">Zebra mussel</name>
    <name type="synonym">Mytilus polymorpha</name>
    <dbReference type="NCBI Taxonomy" id="45954"/>
    <lineage>
        <taxon>Eukaryota</taxon>
        <taxon>Metazoa</taxon>
        <taxon>Spiralia</taxon>
        <taxon>Lophotrochozoa</taxon>
        <taxon>Mollusca</taxon>
        <taxon>Bivalvia</taxon>
        <taxon>Autobranchia</taxon>
        <taxon>Heteroconchia</taxon>
        <taxon>Euheterodonta</taxon>
        <taxon>Imparidentia</taxon>
        <taxon>Neoheterodontei</taxon>
        <taxon>Myida</taxon>
        <taxon>Dreissenoidea</taxon>
        <taxon>Dreissenidae</taxon>
        <taxon>Dreissena</taxon>
    </lineage>
</organism>
<reference evidence="1" key="1">
    <citation type="journal article" date="2019" name="bioRxiv">
        <title>The Genome of the Zebra Mussel, Dreissena polymorpha: A Resource for Invasive Species Research.</title>
        <authorList>
            <person name="McCartney M.A."/>
            <person name="Auch B."/>
            <person name="Kono T."/>
            <person name="Mallez S."/>
            <person name="Zhang Y."/>
            <person name="Obille A."/>
            <person name="Becker A."/>
            <person name="Abrahante J.E."/>
            <person name="Garbe J."/>
            <person name="Badalamenti J.P."/>
            <person name="Herman A."/>
            <person name="Mangelson H."/>
            <person name="Liachko I."/>
            <person name="Sullivan S."/>
            <person name="Sone E.D."/>
            <person name="Koren S."/>
            <person name="Silverstein K.A.T."/>
            <person name="Beckman K.B."/>
            <person name="Gohl D.M."/>
        </authorList>
    </citation>
    <scope>NUCLEOTIDE SEQUENCE</scope>
    <source>
        <strain evidence="1">Duluth1</strain>
        <tissue evidence="1">Whole animal</tissue>
    </source>
</reference>
<protein>
    <submittedName>
        <fullName evidence="1">Uncharacterized protein</fullName>
    </submittedName>
</protein>
<name>A0A9D4N5Q2_DREPO</name>
<keyword evidence="2" id="KW-1185">Reference proteome</keyword>
<reference evidence="1" key="2">
    <citation type="submission" date="2020-11" db="EMBL/GenBank/DDBJ databases">
        <authorList>
            <person name="McCartney M.A."/>
            <person name="Auch B."/>
            <person name="Kono T."/>
            <person name="Mallez S."/>
            <person name="Becker A."/>
            <person name="Gohl D.M."/>
            <person name="Silverstein K.A.T."/>
            <person name="Koren S."/>
            <person name="Bechman K.B."/>
            <person name="Herman A."/>
            <person name="Abrahante J.E."/>
            <person name="Garbe J."/>
        </authorList>
    </citation>
    <scope>NUCLEOTIDE SEQUENCE</scope>
    <source>
        <strain evidence="1">Duluth1</strain>
        <tissue evidence="1">Whole animal</tissue>
    </source>
</reference>
<dbReference type="EMBL" id="JAIWYP010000001">
    <property type="protein sequence ID" value="KAH3889535.1"/>
    <property type="molecule type" value="Genomic_DNA"/>
</dbReference>
<proteinExistence type="predicted"/>
<gene>
    <name evidence="1" type="ORF">DPMN_013594</name>
</gene>
<accession>A0A9D4N5Q2</accession>
<evidence type="ECO:0000313" key="2">
    <source>
        <dbReference type="Proteomes" id="UP000828390"/>
    </source>
</evidence>
<comment type="caution">
    <text evidence="1">The sequence shown here is derived from an EMBL/GenBank/DDBJ whole genome shotgun (WGS) entry which is preliminary data.</text>
</comment>
<evidence type="ECO:0000313" key="1">
    <source>
        <dbReference type="EMBL" id="KAH3889535.1"/>
    </source>
</evidence>
<dbReference type="Proteomes" id="UP000828390">
    <property type="component" value="Unassembled WGS sequence"/>
</dbReference>
<sequence>MIIWINLLFKFSDDRTINVTSRVLTRTIFKLVQDIIRTNLLTKFNGDQAICVASICYMKACLHWGFKTQDKKKQILKHNHYTPWFNTQDNEEQILKHTES</sequence>